<evidence type="ECO:0008006" key="3">
    <source>
        <dbReference type="Google" id="ProtNLM"/>
    </source>
</evidence>
<gene>
    <name evidence="2" type="ORF">METZ01_LOCUS199590</name>
</gene>
<proteinExistence type="inferred from homology"/>
<dbReference type="PROSITE" id="PS00061">
    <property type="entry name" value="ADH_SHORT"/>
    <property type="match status" value="1"/>
</dbReference>
<accession>A0A382E7F6</accession>
<comment type="similarity">
    <text evidence="1">Belongs to the short-chain dehydrogenases/reductases (SDR) family.</text>
</comment>
<dbReference type="PANTHER" id="PTHR42879">
    <property type="entry name" value="3-OXOACYL-(ACYL-CARRIER-PROTEIN) REDUCTASE"/>
    <property type="match status" value="1"/>
</dbReference>
<organism evidence="2">
    <name type="scientific">marine metagenome</name>
    <dbReference type="NCBI Taxonomy" id="408172"/>
    <lineage>
        <taxon>unclassified sequences</taxon>
        <taxon>metagenomes</taxon>
        <taxon>ecological metagenomes</taxon>
    </lineage>
</organism>
<dbReference type="SUPFAM" id="SSF51735">
    <property type="entry name" value="NAD(P)-binding Rossmann-fold domains"/>
    <property type="match status" value="1"/>
</dbReference>
<dbReference type="GO" id="GO:0032787">
    <property type="term" value="P:monocarboxylic acid metabolic process"/>
    <property type="evidence" value="ECO:0007669"/>
    <property type="project" value="UniProtKB-ARBA"/>
</dbReference>
<dbReference type="PRINTS" id="PR00081">
    <property type="entry name" value="GDHRDH"/>
</dbReference>
<dbReference type="PRINTS" id="PR00080">
    <property type="entry name" value="SDRFAMILY"/>
</dbReference>
<name>A0A382E7F6_9ZZZZ</name>
<dbReference type="CDD" id="cd05233">
    <property type="entry name" value="SDR_c"/>
    <property type="match status" value="1"/>
</dbReference>
<dbReference type="FunFam" id="3.40.50.720:FF:000084">
    <property type="entry name" value="Short-chain dehydrogenase reductase"/>
    <property type="match status" value="1"/>
</dbReference>
<dbReference type="InterPro" id="IPR036291">
    <property type="entry name" value="NAD(P)-bd_dom_sf"/>
</dbReference>
<dbReference type="Gene3D" id="3.40.50.720">
    <property type="entry name" value="NAD(P)-binding Rossmann-like Domain"/>
    <property type="match status" value="1"/>
</dbReference>
<sequence>MSDLLRGKVALVTGAGRGIGRAISTILASEGASLALTGRDTSRLERVKGEIQRDQGQADVWQMDVSQESSVEDIVGKIIDHWGQIDILVNNAAIIHPETPVWDTPILEWDEEMSINLRGTFLCCHFVLPDMIKRGQGVVINIGSSSGTIAEDIYGAYGATKWGVIGYTISLAKSVRRHGVKVNGLNPGWVETDMTAGTSIPPDAGPEWTQPEDIARAALFLAAHAPADMTGQFINLFGANDHSGHAPGPV</sequence>
<dbReference type="InterPro" id="IPR002347">
    <property type="entry name" value="SDR_fam"/>
</dbReference>
<protein>
    <recommendedName>
        <fullName evidence="3">Beta-ketoacyl-ACP reductase</fullName>
    </recommendedName>
</protein>
<dbReference type="InterPro" id="IPR050259">
    <property type="entry name" value="SDR"/>
</dbReference>
<evidence type="ECO:0000313" key="2">
    <source>
        <dbReference type="EMBL" id="SVB46736.1"/>
    </source>
</evidence>
<dbReference type="InterPro" id="IPR020904">
    <property type="entry name" value="Sc_DH/Rdtase_CS"/>
</dbReference>
<evidence type="ECO:0000256" key="1">
    <source>
        <dbReference type="ARBA" id="ARBA00006484"/>
    </source>
</evidence>
<dbReference type="EMBL" id="UINC01043134">
    <property type="protein sequence ID" value="SVB46736.1"/>
    <property type="molecule type" value="Genomic_DNA"/>
</dbReference>
<dbReference type="AlphaFoldDB" id="A0A382E7F6"/>
<reference evidence="2" key="1">
    <citation type="submission" date="2018-05" db="EMBL/GenBank/DDBJ databases">
        <authorList>
            <person name="Lanie J.A."/>
            <person name="Ng W.-L."/>
            <person name="Kazmierczak K.M."/>
            <person name="Andrzejewski T.M."/>
            <person name="Davidsen T.M."/>
            <person name="Wayne K.J."/>
            <person name="Tettelin H."/>
            <person name="Glass J.I."/>
            <person name="Rusch D."/>
            <person name="Podicherti R."/>
            <person name="Tsui H.-C.T."/>
            <person name="Winkler M.E."/>
        </authorList>
    </citation>
    <scope>NUCLEOTIDE SEQUENCE</scope>
</reference>
<dbReference type="PANTHER" id="PTHR42879:SF2">
    <property type="entry name" value="3-OXOACYL-[ACYL-CARRIER-PROTEIN] REDUCTASE FABG"/>
    <property type="match status" value="1"/>
</dbReference>
<dbReference type="Pfam" id="PF00106">
    <property type="entry name" value="adh_short"/>
    <property type="match status" value="1"/>
</dbReference>